<name>A0A8S5M808_9CAUD</name>
<dbReference type="EMBL" id="BK014842">
    <property type="protein sequence ID" value="DAD78366.1"/>
    <property type="molecule type" value="Genomic_DNA"/>
</dbReference>
<sequence>MMESKKFLLQDGGEITASCASDFVMKLREGSRFDSECTDTEYMTSFADRFLQMSGFVIRADSPEHFLEDLIKYDYAKQG</sequence>
<reference evidence="1" key="1">
    <citation type="journal article" date="2021" name="Proc. Natl. Acad. Sci. U.S.A.">
        <title>A Catalog of Tens of Thousands of Viruses from Human Metagenomes Reveals Hidden Associations with Chronic Diseases.</title>
        <authorList>
            <person name="Tisza M.J."/>
            <person name="Buck C.B."/>
        </authorList>
    </citation>
    <scope>NUCLEOTIDE SEQUENCE</scope>
    <source>
        <strain evidence="1">CtPAi1</strain>
    </source>
</reference>
<evidence type="ECO:0000313" key="1">
    <source>
        <dbReference type="EMBL" id="DAD78366.1"/>
    </source>
</evidence>
<proteinExistence type="predicted"/>
<protein>
    <submittedName>
        <fullName evidence="1">Uncharacterized protein</fullName>
    </submittedName>
</protein>
<organism evidence="1">
    <name type="scientific">Siphoviridae sp. ctPAi1</name>
    <dbReference type="NCBI Taxonomy" id="2826320"/>
    <lineage>
        <taxon>Viruses</taxon>
        <taxon>Duplodnaviria</taxon>
        <taxon>Heunggongvirae</taxon>
        <taxon>Uroviricota</taxon>
        <taxon>Caudoviricetes</taxon>
    </lineage>
</organism>
<accession>A0A8S5M808</accession>